<dbReference type="PANTHER" id="PTHR12143:SF25">
    <property type="entry name" value="FAMILY PROTEIN, PUTATIVE (AFU_ORTHOLOGUE AFUA_1G10790)-RELATED"/>
    <property type="match status" value="1"/>
</dbReference>
<dbReference type="Pfam" id="PF17678">
    <property type="entry name" value="Glyco_hydro_92N"/>
    <property type="match status" value="1"/>
</dbReference>
<dbReference type="Gene3D" id="2.70.98.10">
    <property type="match status" value="1"/>
</dbReference>
<dbReference type="AlphaFoldDB" id="A0A166F6L3"/>
<dbReference type="GO" id="GO:0000224">
    <property type="term" value="F:peptide-N4-(N-acetyl-beta-glucosaminyl)asparagine amidase activity"/>
    <property type="evidence" value="ECO:0007669"/>
    <property type="project" value="TreeGrafter"/>
</dbReference>
<feature type="domain" description="Glycosyl hydrolase family 92 N-terminal" evidence="3">
    <location>
        <begin position="51"/>
        <end position="308"/>
    </location>
</feature>
<evidence type="ECO:0000256" key="1">
    <source>
        <dbReference type="SAM" id="SignalP"/>
    </source>
</evidence>
<evidence type="ECO:0000259" key="2">
    <source>
        <dbReference type="Pfam" id="PF07971"/>
    </source>
</evidence>
<dbReference type="Pfam" id="PF07971">
    <property type="entry name" value="Glyco_hydro_92"/>
    <property type="match status" value="1"/>
</dbReference>
<feature type="chain" id="PRO_5007873083" evidence="1">
    <location>
        <begin position="23"/>
        <end position="838"/>
    </location>
</feature>
<reference evidence="4 5" key="1">
    <citation type="journal article" date="2016" name="Mol. Biol. Evol.">
        <title>Comparative Genomics of Early-Diverging Mushroom-Forming Fungi Provides Insights into the Origins of Lignocellulose Decay Capabilities.</title>
        <authorList>
            <person name="Nagy L.G."/>
            <person name="Riley R."/>
            <person name="Tritt A."/>
            <person name="Adam C."/>
            <person name="Daum C."/>
            <person name="Floudas D."/>
            <person name="Sun H."/>
            <person name="Yadav J.S."/>
            <person name="Pangilinan J."/>
            <person name="Larsson K.H."/>
            <person name="Matsuura K."/>
            <person name="Barry K."/>
            <person name="Labutti K."/>
            <person name="Kuo R."/>
            <person name="Ohm R.A."/>
            <person name="Bhattacharya S.S."/>
            <person name="Shirouzu T."/>
            <person name="Yoshinaga Y."/>
            <person name="Martin F.M."/>
            <person name="Grigoriev I.V."/>
            <person name="Hibbett D.S."/>
        </authorList>
    </citation>
    <scope>NUCLEOTIDE SEQUENCE [LARGE SCALE GENOMIC DNA]</scope>
    <source>
        <strain evidence="4 5">CBS 109695</strain>
    </source>
</reference>
<protein>
    <submittedName>
        <fullName evidence="4">Glycoside hydrolase family 92 protein</fullName>
    </submittedName>
</protein>
<sequence>MAKTFPRSWLLAASALAGAVYAQPSPGVQQRIDQAIKDAGNNTGQLDYTAFVNPFIGTGAVTYGDVCPGASIPFGMAKITADFTGYAPAGYITDETQYCHGLSPLHDSGTGSSLGTYGNFEILPLLCPGGFDSCTTSLLARQIMRKNNTDDAYPGYFALTLANDIRMEATSTRRAGLERFTFPRGSTPYFVLDLANDLPASFAGGTMNIDPDQGRITIGGQWGSRCFNFGPSEYHYQAFACYDLLNGGNQTLAEYGMWTADTYGLDAKAKGVTSLNQSLNLIGGIYQSGALFSYANNPTEVTIRVGVSFVSSEQACANAESEVGGASFEQVVAASSALWQEKLSKIEIDVANTPANVTEMFYSSLYRSFLTPNNATDETQGVFANTTSFYFDSLYCSWDTFRTFYPLLSLTSPVEFAQIVDNYVDGWRKNGWMPECRANNLPGWTQGGSSADNIVSHFAMAYHNEAAALGIDLTDLYAAMKADGEDNPLEWNTEGRQVNVYQEYGYVPFAVFDPSSTGRQTREGSRTLEYAFEDFAIRQVALLLNNSADAATYENRSLFYRNVWDANVTSDGFTGFAQKRHMNGSFAYTDPIDCSEQDTNTSRACSLQANNENGFYESSSWEYSWYAPHDTAHLVEAMGGNATFVKRLEHFFNAGYYLAGNEPSFQTPVGYHYANKPTMSVDRVRDVVFTNFDITPDGIPGNDDQAAMASVLTWHLLGLYPVPSTSQILILSPFIPSYTIHNSYLNTSTTVTVEGYDANSVQQVIPAGAAAYVQKVTVNGVPTASRCHFDFYDTFRIGGNITISVTSNKTLVNDCAGPVPESISTGGFAVPRSIPLIA</sequence>
<dbReference type="STRING" id="436010.A0A166F6L3"/>
<dbReference type="NCBIfam" id="TIGR01180">
    <property type="entry name" value="aman2_put"/>
    <property type="match status" value="1"/>
</dbReference>
<keyword evidence="5" id="KW-1185">Reference proteome</keyword>
<organism evidence="4 5">
    <name type="scientific">Athelia psychrophila</name>
    <dbReference type="NCBI Taxonomy" id="1759441"/>
    <lineage>
        <taxon>Eukaryota</taxon>
        <taxon>Fungi</taxon>
        <taxon>Dikarya</taxon>
        <taxon>Basidiomycota</taxon>
        <taxon>Agaricomycotina</taxon>
        <taxon>Agaricomycetes</taxon>
        <taxon>Agaricomycetidae</taxon>
        <taxon>Atheliales</taxon>
        <taxon>Atheliaceae</taxon>
        <taxon>Athelia</taxon>
    </lineage>
</organism>
<dbReference type="GO" id="GO:0006516">
    <property type="term" value="P:glycoprotein catabolic process"/>
    <property type="evidence" value="ECO:0007669"/>
    <property type="project" value="TreeGrafter"/>
</dbReference>
<dbReference type="InterPro" id="IPR041371">
    <property type="entry name" value="GH92_N"/>
</dbReference>
<dbReference type="InterPro" id="IPR014718">
    <property type="entry name" value="GH-type_carb-bd"/>
</dbReference>
<dbReference type="InterPro" id="IPR012939">
    <property type="entry name" value="Glyco_hydro_92"/>
</dbReference>
<proteinExistence type="predicted"/>
<evidence type="ECO:0000259" key="3">
    <source>
        <dbReference type="Pfam" id="PF17678"/>
    </source>
</evidence>
<dbReference type="EMBL" id="KV417592">
    <property type="protein sequence ID" value="KZP16493.1"/>
    <property type="molecule type" value="Genomic_DNA"/>
</dbReference>
<dbReference type="InterPro" id="IPR050883">
    <property type="entry name" value="PNGase"/>
</dbReference>
<dbReference type="GO" id="GO:0030246">
    <property type="term" value="F:carbohydrate binding"/>
    <property type="evidence" value="ECO:0007669"/>
    <property type="project" value="InterPro"/>
</dbReference>
<dbReference type="Gene3D" id="1.20.1050.60">
    <property type="entry name" value="alpha-1,2-mannosidase"/>
    <property type="match status" value="1"/>
</dbReference>
<dbReference type="GO" id="GO:0005975">
    <property type="term" value="P:carbohydrate metabolic process"/>
    <property type="evidence" value="ECO:0007669"/>
    <property type="project" value="InterPro"/>
</dbReference>
<dbReference type="GO" id="GO:0005829">
    <property type="term" value="C:cytosol"/>
    <property type="evidence" value="ECO:0007669"/>
    <property type="project" value="TreeGrafter"/>
</dbReference>
<dbReference type="Proteomes" id="UP000076532">
    <property type="component" value="Unassembled WGS sequence"/>
</dbReference>
<dbReference type="SUPFAM" id="SSF48208">
    <property type="entry name" value="Six-hairpin glycosidases"/>
    <property type="match status" value="1"/>
</dbReference>
<dbReference type="Gene3D" id="1.20.1610.10">
    <property type="entry name" value="alpha-1,2-mannosidases domains"/>
    <property type="match status" value="1"/>
</dbReference>
<dbReference type="Gene3D" id="3.30.2080.10">
    <property type="entry name" value="GH92 mannosidase domain"/>
    <property type="match status" value="1"/>
</dbReference>
<dbReference type="GO" id="GO:0005634">
    <property type="term" value="C:nucleus"/>
    <property type="evidence" value="ECO:0007669"/>
    <property type="project" value="TreeGrafter"/>
</dbReference>
<dbReference type="OrthoDB" id="449263at2759"/>
<dbReference type="InterPro" id="IPR005887">
    <property type="entry name" value="GH92_a_mannosidase_put"/>
</dbReference>
<gene>
    <name evidence="4" type="ORF">FIBSPDRAFT_831739</name>
</gene>
<evidence type="ECO:0000313" key="4">
    <source>
        <dbReference type="EMBL" id="KZP16493.1"/>
    </source>
</evidence>
<dbReference type="PANTHER" id="PTHR12143">
    <property type="entry name" value="PEPTIDE N-GLYCANASE PNGASE -RELATED"/>
    <property type="match status" value="1"/>
</dbReference>
<keyword evidence="1" id="KW-0732">Signal</keyword>
<feature type="domain" description="Glycosyl hydrolase family 92" evidence="2">
    <location>
        <begin position="314"/>
        <end position="805"/>
    </location>
</feature>
<accession>A0A166F6L3</accession>
<name>A0A166F6L3_9AGAM</name>
<dbReference type="InterPro" id="IPR008928">
    <property type="entry name" value="6-hairpin_glycosidase_sf"/>
</dbReference>
<evidence type="ECO:0000313" key="5">
    <source>
        <dbReference type="Proteomes" id="UP000076532"/>
    </source>
</evidence>
<feature type="signal peptide" evidence="1">
    <location>
        <begin position="1"/>
        <end position="22"/>
    </location>
</feature>
<keyword evidence="4" id="KW-0378">Hydrolase</keyword>